<organism evidence="2 3">
    <name type="scientific">Cytospora chrysosperma</name>
    <name type="common">Cytospora canker fungus</name>
    <name type="synonym">Sphaeria chrysosperma</name>
    <dbReference type="NCBI Taxonomy" id="252740"/>
    <lineage>
        <taxon>Eukaryota</taxon>
        <taxon>Fungi</taxon>
        <taxon>Dikarya</taxon>
        <taxon>Ascomycota</taxon>
        <taxon>Pezizomycotina</taxon>
        <taxon>Sordariomycetes</taxon>
        <taxon>Sordariomycetidae</taxon>
        <taxon>Diaporthales</taxon>
        <taxon>Cytosporaceae</taxon>
        <taxon>Cytospora</taxon>
    </lineage>
</organism>
<dbReference type="AlphaFoldDB" id="A0A423VZ93"/>
<accession>A0A423VZ93</accession>
<dbReference type="Proteomes" id="UP000284375">
    <property type="component" value="Unassembled WGS sequence"/>
</dbReference>
<evidence type="ECO:0000256" key="1">
    <source>
        <dbReference type="SAM" id="MobiDB-lite"/>
    </source>
</evidence>
<protein>
    <submittedName>
        <fullName evidence="2">Uncharacterized protein</fullName>
    </submittedName>
</protein>
<gene>
    <name evidence="2" type="ORF">VSDG_05429</name>
</gene>
<evidence type="ECO:0000313" key="2">
    <source>
        <dbReference type="EMBL" id="ROV96395.1"/>
    </source>
</evidence>
<proteinExistence type="predicted"/>
<comment type="caution">
    <text evidence="2">The sequence shown here is derived from an EMBL/GenBank/DDBJ whole genome shotgun (WGS) entry which is preliminary data.</text>
</comment>
<feature type="region of interest" description="Disordered" evidence="1">
    <location>
        <begin position="1"/>
        <end position="21"/>
    </location>
</feature>
<sequence length="84" mass="9007">MAKTRDAKTRLGKHSRPANRRPCASIKTRSRFGFPNLYCIAAHGIEELVMVTAASRDVMPGFAFNDAFPNLSNGVAAAVAETGV</sequence>
<evidence type="ECO:0000313" key="3">
    <source>
        <dbReference type="Proteomes" id="UP000284375"/>
    </source>
</evidence>
<feature type="compositionally biased region" description="Basic residues" evidence="1">
    <location>
        <begin position="10"/>
        <end position="19"/>
    </location>
</feature>
<keyword evidence="3" id="KW-1185">Reference proteome</keyword>
<name>A0A423VZ93_CYTCH</name>
<dbReference type="EMBL" id="LJZO01000020">
    <property type="protein sequence ID" value="ROV96395.1"/>
    <property type="molecule type" value="Genomic_DNA"/>
</dbReference>
<reference evidence="2 3" key="1">
    <citation type="submission" date="2015-09" db="EMBL/GenBank/DDBJ databases">
        <title>Host preference determinants of Valsa canker pathogens revealed by comparative genomics.</title>
        <authorList>
            <person name="Yin Z."/>
            <person name="Huang L."/>
        </authorList>
    </citation>
    <scope>NUCLEOTIDE SEQUENCE [LARGE SCALE GENOMIC DNA]</scope>
    <source>
        <strain evidence="2 3">YSFL</strain>
    </source>
</reference>